<dbReference type="EMBL" id="CP012333">
    <property type="protein sequence ID" value="AKV00100.1"/>
    <property type="molecule type" value="Genomic_DNA"/>
</dbReference>
<dbReference type="KEGG" id="llu:AKJ09_06763"/>
<keyword evidence="3" id="KW-1185">Reference proteome</keyword>
<accession>A0A0K1Q3Y6</accession>
<protein>
    <submittedName>
        <fullName evidence="2">Uncharacterized protein</fullName>
    </submittedName>
</protein>
<gene>
    <name evidence="2" type="ORF">AKJ09_06763</name>
</gene>
<dbReference type="STRING" id="1391654.AKJ09_06763"/>
<evidence type="ECO:0000256" key="1">
    <source>
        <dbReference type="SAM" id="MobiDB-lite"/>
    </source>
</evidence>
<dbReference type="RefSeq" id="WP_146651449.1">
    <property type="nucleotide sequence ID" value="NZ_CP012333.1"/>
</dbReference>
<sequence length="275" mass="28996">MIKGPRRLMLDDSDFARLIAASESEEPGSDQIDSALSLADRTAAASGWNAWRWFSPRLVIGAAAIGASVLALVSISAHSEPTIQTHAGIQNVTMIESAAPIRASETPLEPVTDSTSAPRASAVRIDHEPPPKAVAVTVPAALPSVRVASQVGSPRAKSSQVGSPRAKSTPSLVTDVVPQGGASRTTFSEELALVSVARSALEGGDFASCMRAVDRYDEKFRSGLFAHEIEVIRIEALATSGERERAAVLAERFLAANASSPYADLVRSFLAHDRD</sequence>
<feature type="region of interest" description="Disordered" evidence="1">
    <location>
        <begin position="149"/>
        <end position="177"/>
    </location>
</feature>
<evidence type="ECO:0000313" key="3">
    <source>
        <dbReference type="Proteomes" id="UP000064967"/>
    </source>
</evidence>
<evidence type="ECO:0000313" key="2">
    <source>
        <dbReference type="EMBL" id="AKV00100.1"/>
    </source>
</evidence>
<dbReference type="Proteomes" id="UP000064967">
    <property type="component" value="Chromosome"/>
</dbReference>
<dbReference type="OrthoDB" id="5526694at2"/>
<organism evidence="2 3">
    <name type="scientific">Labilithrix luteola</name>
    <dbReference type="NCBI Taxonomy" id="1391654"/>
    <lineage>
        <taxon>Bacteria</taxon>
        <taxon>Pseudomonadati</taxon>
        <taxon>Myxococcota</taxon>
        <taxon>Polyangia</taxon>
        <taxon>Polyangiales</taxon>
        <taxon>Labilitrichaceae</taxon>
        <taxon>Labilithrix</taxon>
    </lineage>
</organism>
<dbReference type="AlphaFoldDB" id="A0A0K1Q3Y6"/>
<name>A0A0K1Q3Y6_9BACT</name>
<reference evidence="2 3" key="1">
    <citation type="submission" date="2015-08" db="EMBL/GenBank/DDBJ databases">
        <authorList>
            <person name="Babu N.S."/>
            <person name="Beckwith C.J."/>
            <person name="Beseler K.G."/>
            <person name="Brison A."/>
            <person name="Carone J.V."/>
            <person name="Caskin T.P."/>
            <person name="Diamond M."/>
            <person name="Durham M.E."/>
            <person name="Foxe J.M."/>
            <person name="Go M."/>
            <person name="Henderson B.A."/>
            <person name="Jones I.B."/>
            <person name="McGettigan J.A."/>
            <person name="Micheletti S.J."/>
            <person name="Nasrallah M.E."/>
            <person name="Ortiz D."/>
            <person name="Piller C.R."/>
            <person name="Privatt S.R."/>
            <person name="Schneider S.L."/>
            <person name="Sharp S."/>
            <person name="Smith T.C."/>
            <person name="Stanton J.D."/>
            <person name="Ullery H.E."/>
            <person name="Wilson R.J."/>
            <person name="Serrano M.G."/>
            <person name="Buck G."/>
            <person name="Lee V."/>
            <person name="Wang Y."/>
            <person name="Carvalho R."/>
            <person name="Voegtly L."/>
            <person name="Shi R."/>
            <person name="Duckworth R."/>
            <person name="Johnson A."/>
            <person name="Loviza R."/>
            <person name="Walstead R."/>
            <person name="Shah Z."/>
            <person name="Kiflezghi M."/>
            <person name="Wade K."/>
            <person name="Ball S.L."/>
            <person name="Bradley K.W."/>
            <person name="Asai D.J."/>
            <person name="Bowman C.A."/>
            <person name="Russell D.A."/>
            <person name="Pope W.H."/>
            <person name="Jacobs-Sera D."/>
            <person name="Hendrix R.W."/>
            <person name="Hatfull G.F."/>
        </authorList>
    </citation>
    <scope>NUCLEOTIDE SEQUENCE [LARGE SCALE GENOMIC DNA]</scope>
    <source>
        <strain evidence="2 3">DSM 27648</strain>
    </source>
</reference>
<proteinExistence type="predicted"/>
<feature type="compositionally biased region" description="Polar residues" evidence="1">
    <location>
        <begin position="150"/>
        <end position="172"/>
    </location>
</feature>